<dbReference type="InterPro" id="IPR020904">
    <property type="entry name" value="Sc_DH/Rdtase_CS"/>
</dbReference>
<dbReference type="InterPro" id="IPR036291">
    <property type="entry name" value="NAD(P)-bd_dom_sf"/>
</dbReference>
<dbReference type="CDD" id="cd05233">
    <property type="entry name" value="SDR_c"/>
    <property type="match status" value="1"/>
</dbReference>
<dbReference type="PANTHER" id="PTHR42760">
    <property type="entry name" value="SHORT-CHAIN DEHYDROGENASES/REDUCTASES FAMILY MEMBER"/>
    <property type="match status" value="1"/>
</dbReference>
<dbReference type="SMART" id="SM00822">
    <property type="entry name" value="PKS_KR"/>
    <property type="match status" value="1"/>
</dbReference>
<dbReference type="EMBL" id="BRVO01000002">
    <property type="protein sequence ID" value="GLB49445.1"/>
    <property type="molecule type" value="Genomic_DNA"/>
</dbReference>
<dbReference type="PRINTS" id="PR00080">
    <property type="entry name" value="SDRFAMILY"/>
</dbReference>
<evidence type="ECO:0000259" key="2">
    <source>
        <dbReference type="SMART" id="SM00822"/>
    </source>
</evidence>
<dbReference type="Proteomes" id="UP001143543">
    <property type="component" value="Unassembled WGS sequence"/>
</dbReference>
<keyword evidence="4" id="KW-1185">Reference proteome</keyword>
<dbReference type="InterPro" id="IPR002347">
    <property type="entry name" value="SDR_fam"/>
</dbReference>
<proteinExistence type="inferred from homology"/>
<comment type="similarity">
    <text evidence="1">Belongs to the short-chain dehydrogenases/reductases (SDR) family.</text>
</comment>
<dbReference type="Pfam" id="PF13561">
    <property type="entry name" value="adh_short_C2"/>
    <property type="match status" value="1"/>
</dbReference>
<feature type="domain" description="Ketoreductase" evidence="2">
    <location>
        <begin position="8"/>
        <end position="192"/>
    </location>
</feature>
<dbReference type="Gene3D" id="3.40.50.720">
    <property type="entry name" value="NAD(P)-binding Rossmann-like Domain"/>
    <property type="match status" value="1"/>
</dbReference>
<evidence type="ECO:0000313" key="3">
    <source>
        <dbReference type="EMBL" id="GLB49445.1"/>
    </source>
</evidence>
<evidence type="ECO:0000256" key="1">
    <source>
        <dbReference type="ARBA" id="ARBA00006484"/>
    </source>
</evidence>
<sequence length="263" mass="27566">MKKLLDDKVAIITGAGSGIGRASALQFSLDGAKVVVVDIHTTAVQETAQLIEKQGGIALAMTIDVTSLEAVSKMVEDTVTHFGKIDAIFNNAGGPITKPIGEVTAEEFQKLINLNLASVFYGIKAVLPYFLKQGCGVVLSTSSGAGLDGSPGQGVYGAAKAGIIALTQTLAAEYGTYGIRANVISPGPIRSTMFDEWLNSFPIETKENLIAQVPSARFGVPEDIAKMAAVLISDRASYVNGITIPIDGGIHTRSSFHFPKPTI</sequence>
<gene>
    <name evidence="3" type="ORF">Y10_18130</name>
</gene>
<dbReference type="SUPFAM" id="SSF51735">
    <property type="entry name" value="NAD(P)-binding Rossmann-fold domains"/>
    <property type="match status" value="1"/>
</dbReference>
<dbReference type="PROSITE" id="PS00061">
    <property type="entry name" value="ADH_SHORT"/>
    <property type="match status" value="1"/>
</dbReference>
<dbReference type="NCBIfam" id="NF005559">
    <property type="entry name" value="PRK07231.1"/>
    <property type="match status" value="1"/>
</dbReference>
<name>A0ABQ5MK62_9FLAO</name>
<reference evidence="3" key="1">
    <citation type="submission" date="2022-07" db="EMBL/GenBank/DDBJ databases">
        <title>Taxonomy of Novel Oxalotrophic and Methylotrophic Bacteria.</title>
        <authorList>
            <person name="Sahin N."/>
            <person name="Tani A."/>
        </authorList>
    </citation>
    <scope>NUCLEOTIDE SEQUENCE</scope>
    <source>
        <strain evidence="3">Y10</strain>
    </source>
</reference>
<protein>
    <submittedName>
        <fullName evidence="3">Beta-ketoacyl-ACP reductase</fullName>
    </submittedName>
</protein>
<evidence type="ECO:0000313" key="4">
    <source>
        <dbReference type="Proteomes" id="UP001143543"/>
    </source>
</evidence>
<dbReference type="InterPro" id="IPR057326">
    <property type="entry name" value="KR_dom"/>
</dbReference>
<organism evidence="3 4">
    <name type="scientific">Neptunitalea lumnitzerae</name>
    <dbReference type="NCBI Taxonomy" id="2965509"/>
    <lineage>
        <taxon>Bacteria</taxon>
        <taxon>Pseudomonadati</taxon>
        <taxon>Bacteroidota</taxon>
        <taxon>Flavobacteriia</taxon>
        <taxon>Flavobacteriales</taxon>
        <taxon>Flavobacteriaceae</taxon>
        <taxon>Neptunitalea</taxon>
    </lineage>
</organism>
<comment type="caution">
    <text evidence="3">The sequence shown here is derived from an EMBL/GenBank/DDBJ whole genome shotgun (WGS) entry which is preliminary data.</text>
</comment>
<accession>A0ABQ5MK62</accession>
<dbReference type="RefSeq" id="WP_281765080.1">
    <property type="nucleotide sequence ID" value="NZ_BRVO01000002.1"/>
</dbReference>
<dbReference type="PRINTS" id="PR00081">
    <property type="entry name" value="GDHRDH"/>
</dbReference>
<dbReference type="PANTHER" id="PTHR42760:SF40">
    <property type="entry name" value="3-OXOACYL-[ACYL-CARRIER-PROTEIN] REDUCTASE, CHLOROPLASTIC"/>
    <property type="match status" value="1"/>
</dbReference>